<dbReference type="InterPro" id="IPR036249">
    <property type="entry name" value="Thioredoxin-like_sf"/>
</dbReference>
<sequence length="977" mass="112031">MSFTQGSYAEFYISERHRRRQIIRALYSSGQKWKREIAEEFRSISGRFSQSRIPREIGESISLHNSVSVSFRTVAKNGYLFFAATNNDFTALKLQDGFLQYASRYGSGSLVNMTVEDTMLADGTWHNVTLTSKFRTLRLILDGVEVGDELDMSIVHDFMDPYLTSVIIGAANKDVYNINTNVFGCLANFTVNDEIQPLNGSGGIFDRVVHHGRVLTGCSNRYVETTVIYNTLSFLEKPNGYGRSVTTEAKSLRFSETKSGGSFFSEHGGFRFQFKMSEMTAFHQHRITMRGYENLISPQSQNQPYLIFVYSEWCLMCVHVLPMWQRLVEDLNPIGINLATVHFDQETELAHKLGGKRGELPHIVLVMESRISCYKDDEFSTVKVIEFIRSRFSRNLITAINDQNSEQFLSGWKDNKVRVLLFGKLELVRLRYLTLAFKYRSHAVFGYAQLNIEATQTLSEKFDIPSKLDSLLLFHEDRDKPAARLSMADLPYSTLKDVIETNKYLQLPRLSSQNMLDSLCPPESSNVRRRLCAILVTDDREEDEEAREQLRQFTRQFKFSRDRIAFSYVFREKQTEFLRALLEDGKSPTETTTHVVIVWRQDIRRLSYSWLSQPFVSGVDNWNSSIEYLHRTLTKIMGTAQPLAHQTVVKELVDEHAQGIFGRITARLVTAAEVLGDHITRQELLAVGSVVGTVLFIAAVGYVMTYLVYVNELCFIFPLIFRRLEEETIQKKNKGVIQTPRQTKTELKLHELRSETYNGMVRLLKPGCRTIVLLLNNQSMDILIPKFHKAVWPYRKNKSLLFGWMNIDRGLQWYSRLLNLALKNVEEDEGTDITLDSNLVKSKNCVGTVISLNGHRRYFCIYHARHPECISDSGGKRMQSMARRLTKSNHSINDPSGAFMGFDDTSLEDSDNSDVEKGDCMKSLDDEQPLIANGLGLQSQRASTEFVLDGLSNWLDRLFEGTTQRYSINYWPEFGNF</sequence>
<comment type="caution">
    <text evidence="1">Lacks conserved residue(s) required for the propagation of feature annotation.</text>
</comment>
<name>A0A4Y7MT58_DAPPU</name>
<evidence type="ECO:0000313" key="3">
    <source>
        <dbReference type="EMBL" id="SVE84188.1"/>
    </source>
</evidence>
<organism evidence="3">
    <name type="scientific">Daphnia pulex</name>
    <name type="common">Water flea</name>
    <dbReference type="NCBI Taxonomy" id="6669"/>
    <lineage>
        <taxon>Eukaryota</taxon>
        <taxon>Metazoa</taxon>
        <taxon>Ecdysozoa</taxon>
        <taxon>Arthropoda</taxon>
        <taxon>Crustacea</taxon>
        <taxon>Branchiopoda</taxon>
        <taxon>Diplostraca</taxon>
        <taxon>Cladocera</taxon>
        <taxon>Anomopoda</taxon>
        <taxon>Daphniidae</taxon>
        <taxon>Daphnia</taxon>
    </lineage>
</organism>
<dbReference type="PANTHER" id="PTHR44303:SF2">
    <property type="entry name" value="DNAJ HOMOLOG SUBFAMILY C MEMBER 16"/>
    <property type="match status" value="1"/>
</dbReference>
<dbReference type="EMBL" id="LR014569">
    <property type="protein sequence ID" value="SVE84188.1"/>
    <property type="molecule type" value="mRNA"/>
</dbReference>
<accession>A0A4Y7MT58</accession>
<dbReference type="SUPFAM" id="SSF52833">
    <property type="entry name" value="Thioredoxin-like"/>
    <property type="match status" value="1"/>
</dbReference>
<feature type="domain" description="Laminin G" evidence="2">
    <location>
        <begin position="40"/>
        <end position="218"/>
    </location>
</feature>
<dbReference type="SUPFAM" id="SSF49899">
    <property type="entry name" value="Concanavalin A-like lectins/glucanases"/>
    <property type="match status" value="1"/>
</dbReference>
<gene>
    <name evidence="3" type="primary">EOG090X049L</name>
</gene>
<reference evidence="3" key="1">
    <citation type="submission" date="2018-08" db="EMBL/GenBank/DDBJ databases">
        <authorList>
            <person name="Cornetti L."/>
        </authorList>
    </citation>
    <scope>NUCLEOTIDE SEQUENCE</scope>
    <source>
        <strain evidence="3">PA42</strain>
    </source>
</reference>
<dbReference type="InterPro" id="IPR013320">
    <property type="entry name" value="ConA-like_dom_sf"/>
</dbReference>
<protein>
    <submittedName>
        <fullName evidence="3">EOG090X049L</fullName>
    </submittedName>
</protein>
<dbReference type="Gene3D" id="3.40.30.10">
    <property type="entry name" value="Glutaredoxin"/>
    <property type="match status" value="1"/>
</dbReference>
<dbReference type="SMART" id="SM00282">
    <property type="entry name" value="LamG"/>
    <property type="match status" value="1"/>
</dbReference>
<dbReference type="CDD" id="cd00110">
    <property type="entry name" value="LamG"/>
    <property type="match status" value="1"/>
</dbReference>
<dbReference type="PROSITE" id="PS50025">
    <property type="entry name" value="LAM_G_DOMAIN"/>
    <property type="match status" value="1"/>
</dbReference>
<proteinExistence type="evidence at transcript level"/>
<dbReference type="PANTHER" id="PTHR44303">
    <property type="entry name" value="DNAJ HOMOLOG SUBFAMILY C MEMBER 16"/>
    <property type="match status" value="1"/>
</dbReference>
<dbReference type="Gene3D" id="2.60.120.200">
    <property type="match status" value="1"/>
</dbReference>
<dbReference type="AlphaFoldDB" id="A0A4Y7MT58"/>
<evidence type="ECO:0000259" key="2">
    <source>
        <dbReference type="PROSITE" id="PS50025"/>
    </source>
</evidence>
<dbReference type="OrthoDB" id="6252479at2759"/>
<dbReference type="InterPro" id="IPR052448">
    <property type="entry name" value="DnaJ_C16_autophagy_reg"/>
</dbReference>
<dbReference type="Pfam" id="PF02210">
    <property type="entry name" value="Laminin_G_2"/>
    <property type="match status" value="1"/>
</dbReference>
<evidence type="ECO:0000256" key="1">
    <source>
        <dbReference type="PROSITE-ProRule" id="PRU00122"/>
    </source>
</evidence>
<dbReference type="InterPro" id="IPR001791">
    <property type="entry name" value="Laminin_G"/>
</dbReference>